<organism evidence="7 8">
    <name type="scientific">Dactylosporangium fulvum</name>
    <dbReference type="NCBI Taxonomy" id="53359"/>
    <lineage>
        <taxon>Bacteria</taxon>
        <taxon>Bacillati</taxon>
        <taxon>Actinomycetota</taxon>
        <taxon>Actinomycetes</taxon>
        <taxon>Micromonosporales</taxon>
        <taxon>Micromonosporaceae</taxon>
        <taxon>Dactylosporangium</taxon>
    </lineage>
</organism>
<dbReference type="InterPro" id="IPR019109">
    <property type="entry name" value="MamF_MmsF"/>
</dbReference>
<evidence type="ECO:0000313" key="7">
    <source>
        <dbReference type="EMBL" id="UWP85225.1"/>
    </source>
</evidence>
<evidence type="ECO:0000313" key="8">
    <source>
        <dbReference type="Proteomes" id="UP001059617"/>
    </source>
</evidence>
<evidence type="ECO:0000256" key="2">
    <source>
        <dbReference type="ARBA" id="ARBA00022692"/>
    </source>
</evidence>
<comment type="subcellular location">
    <subcellularLocation>
        <location evidence="1">Membrane</location>
        <topology evidence="1">Multi-pass membrane protein</topology>
    </subcellularLocation>
</comment>
<keyword evidence="4 6" id="KW-0472">Membrane</keyword>
<name>A0ABY5W5G1_9ACTN</name>
<evidence type="ECO:0000256" key="4">
    <source>
        <dbReference type="ARBA" id="ARBA00023136"/>
    </source>
</evidence>
<evidence type="ECO:0000256" key="6">
    <source>
        <dbReference type="SAM" id="Phobius"/>
    </source>
</evidence>
<reference evidence="7" key="1">
    <citation type="submission" date="2021-04" db="EMBL/GenBank/DDBJ databases">
        <authorList>
            <person name="Hartkoorn R.C."/>
            <person name="Beaudoing E."/>
            <person name="Hot D."/>
        </authorList>
    </citation>
    <scope>NUCLEOTIDE SEQUENCE</scope>
    <source>
        <strain evidence="7">NRRL B-16292</strain>
    </source>
</reference>
<keyword evidence="3 6" id="KW-1133">Transmembrane helix</keyword>
<dbReference type="RefSeq" id="WP_259863307.1">
    <property type="nucleotide sequence ID" value="NZ_BAAAST010000006.1"/>
</dbReference>
<dbReference type="EMBL" id="CP073720">
    <property type="protein sequence ID" value="UWP85225.1"/>
    <property type="molecule type" value="Genomic_DNA"/>
</dbReference>
<keyword evidence="8" id="KW-1185">Reference proteome</keyword>
<accession>A0ABY5W5G1</accession>
<keyword evidence="2 6" id="KW-0812">Transmembrane</keyword>
<feature type="transmembrane region" description="Helical" evidence="6">
    <location>
        <begin position="82"/>
        <end position="104"/>
    </location>
</feature>
<feature type="transmembrane region" description="Helical" evidence="6">
    <location>
        <begin position="149"/>
        <end position="166"/>
    </location>
</feature>
<dbReference type="Pfam" id="PF09685">
    <property type="entry name" value="MamF_MmsF"/>
    <property type="match status" value="1"/>
</dbReference>
<feature type="compositionally biased region" description="Pro residues" evidence="5">
    <location>
        <begin position="1"/>
        <end position="20"/>
    </location>
</feature>
<dbReference type="Proteomes" id="UP001059617">
    <property type="component" value="Chromosome"/>
</dbReference>
<feature type="transmembrane region" description="Helical" evidence="6">
    <location>
        <begin position="124"/>
        <end position="143"/>
    </location>
</feature>
<evidence type="ECO:0000256" key="1">
    <source>
        <dbReference type="ARBA" id="ARBA00004141"/>
    </source>
</evidence>
<gene>
    <name evidence="7" type="ORF">Dfulv_13735</name>
</gene>
<sequence length="182" mass="19125">MTEPPRPPGEYGSPPDPYSTPPSYSGGNPGAGYPPPTSGAGYQQQGYGAHQQQGYGGYQQPGAYGTPGGAPVGYANNDEKTWALIAHFGGILVGFIAPLVALLAKGNESPTVKAHANEALNFHITWGIAMIISVIIAVCSFGIASPLPLLVWVFVLVFAIIAGMKANNGELYRYPATFRFIK</sequence>
<evidence type="ECO:0000256" key="3">
    <source>
        <dbReference type="ARBA" id="ARBA00022989"/>
    </source>
</evidence>
<feature type="region of interest" description="Disordered" evidence="5">
    <location>
        <begin position="1"/>
        <end position="61"/>
    </location>
</feature>
<proteinExistence type="predicted"/>
<evidence type="ECO:0000256" key="5">
    <source>
        <dbReference type="SAM" id="MobiDB-lite"/>
    </source>
</evidence>
<reference evidence="7" key="2">
    <citation type="submission" date="2022-09" db="EMBL/GenBank/DDBJ databases">
        <title>Biosynthetic gene clusters of Dactylosporangioum fulvum.</title>
        <authorList>
            <person name="Caradec T."/>
        </authorList>
    </citation>
    <scope>NUCLEOTIDE SEQUENCE</scope>
    <source>
        <strain evidence="7">NRRL B-16292</strain>
    </source>
</reference>
<protein>
    <submittedName>
        <fullName evidence="7">DUF4870 domain-containing protein</fullName>
    </submittedName>
</protein>
<feature type="compositionally biased region" description="Low complexity" evidence="5">
    <location>
        <begin position="39"/>
        <end position="53"/>
    </location>
</feature>